<dbReference type="PANTHER" id="PTHR35394:SF5">
    <property type="entry name" value="DUF3176 DOMAIN-CONTAINING PROTEIN"/>
    <property type="match status" value="1"/>
</dbReference>
<sequence length="312" mass="35233">MFVLVQKPREYFNDSSAPAPTPFRSDYWDNVVHKEFLDEYTLALSTKSAIYSGILSIDVADLKPECHTANCTWPVFPTLGVCGQCASTMIKTTCTDTTQPCVFETQHNTNMTVPQDIETDSFKIMPLQDQPNNANETRKTFVSIFELMMVSNRTTGTKSSAFQCGLWFCVKLYALAVEEGKATQTIVGVFNDTHFETTSGTDPDEHVFDHPQMSTHYPPNIKHSVSDRAVKAIRSFMDSLTQGHFQYAPTAIYFSSDWIEAMWQASADPESWVNRISRSLTNEVRVHGRIQELHSKQFEGHASRMAGYVHVQ</sequence>
<comment type="caution">
    <text evidence="1">The sequence shown here is derived from an EMBL/GenBank/DDBJ whole genome shotgun (WGS) entry which is preliminary data.</text>
</comment>
<evidence type="ECO:0000313" key="2">
    <source>
        <dbReference type="Proteomes" id="UP001251528"/>
    </source>
</evidence>
<keyword evidence="2" id="KW-1185">Reference proteome</keyword>
<dbReference type="AlphaFoldDB" id="A0AAJ0CW82"/>
<reference evidence="1" key="1">
    <citation type="submission" date="2023-06" db="EMBL/GenBank/DDBJ databases">
        <title>Conoideocrella luteorostrata (Hypocreales: Clavicipitaceae), a potential biocontrol fungus for elongate hemlock scale in United States Christmas tree production areas.</title>
        <authorList>
            <person name="Barrett H."/>
            <person name="Lovett B."/>
            <person name="Macias A.M."/>
            <person name="Stajich J.E."/>
            <person name="Kasson M.T."/>
        </authorList>
    </citation>
    <scope>NUCLEOTIDE SEQUENCE</scope>
    <source>
        <strain evidence="1">ARSEF 14590</strain>
    </source>
</reference>
<dbReference type="Proteomes" id="UP001251528">
    <property type="component" value="Unassembled WGS sequence"/>
</dbReference>
<dbReference type="EMBL" id="JASWJB010000041">
    <property type="protein sequence ID" value="KAK2606369.1"/>
    <property type="molecule type" value="Genomic_DNA"/>
</dbReference>
<accession>A0AAJ0CW82</accession>
<proteinExistence type="predicted"/>
<protein>
    <submittedName>
        <fullName evidence="1">Uncharacterized protein</fullName>
    </submittedName>
</protein>
<organism evidence="1 2">
    <name type="scientific">Conoideocrella luteorostrata</name>
    <dbReference type="NCBI Taxonomy" id="1105319"/>
    <lineage>
        <taxon>Eukaryota</taxon>
        <taxon>Fungi</taxon>
        <taxon>Dikarya</taxon>
        <taxon>Ascomycota</taxon>
        <taxon>Pezizomycotina</taxon>
        <taxon>Sordariomycetes</taxon>
        <taxon>Hypocreomycetidae</taxon>
        <taxon>Hypocreales</taxon>
        <taxon>Clavicipitaceae</taxon>
        <taxon>Conoideocrella</taxon>
    </lineage>
</organism>
<gene>
    <name evidence="1" type="ORF">QQS21_003188</name>
</gene>
<evidence type="ECO:0000313" key="1">
    <source>
        <dbReference type="EMBL" id="KAK2606369.1"/>
    </source>
</evidence>
<name>A0AAJ0CW82_9HYPO</name>
<dbReference type="PANTHER" id="PTHR35394">
    <property type="entry name" value="DUF3176 DOMAIN-CONTAINING PROTEIN"/>
    <property type="match status" value="1"/>
</dbReference>